<reference evidence="2 3" key="1">
    <citation type="journal article" date="2024" name="G3 (Bethesda)">
        <title>Genome assembly of Hibiscus sabdariffa L. provides insights into metabolisms of medicinal natural products.</title>
        <authorList>
            <person name="Kim T."/>
        </authorList>
    </citation>
    <scope>NUCLEOTIDE SEQUENCE [LARGE SCALE GENOMIC DNA]</scope>
    <source>
        <strain evidence="2">TK-2024</strain>
        <tissue evidence="2">Old leaves</tissue>
    </source>
</reference>
<accession>A0ABR2QD95</accession>
<keyword evidence="3" id="KW-1185">Reference proteome</keyword>
<organism evidence="2 3">
    <name type="scientific">Hibiscus sabdariffa</name>
    <name type="common">roselle</name>
    <dbReference type="NCBI Taxonomy" id="183260"/>
    <lineage>
        <taxon>Eukaryota</taxon>
        <taxon>Viridiplantae</taxon>
        <taxon>Streptophyta</taxon>
        <taxon>Embryophyta</taxon>
        <taxon>Tracheophyta</taxon>
        <taxon>Spermatophyta</taxon>
        <taxon>Magnoliopsida</taxon>
        <taxon>eudicotyledons</taxon>
        <taxon>Gunneridae</taxon>
        <taxon>Pentapetalae</taxon>
        <taxon>rosids</taxon>
        <taxon>malvids</taxon>
        <taxon>Malvales</taxon>
        <taxon>Malvaceae</taxon>
        <taxon>Malvoideae</taxon>
        <taxon>Hibiscus</taxon>
    </lineage>
</organism>
<evidence type="ECO:0000313" key="3">
    <source>
        <dbReference type="Proteomes" id="UP001396334"/>
    </source>
</evidence>
<feature type="region of interest" description="Disordered" evidence="1">
    <location>
        <begin position="1"/>
        <end position="26"/>
    </location>
</feature>
<evidence type="ECO:0000256" key="1">
    <source>
        <dbReference type="SAM" id="MobiDB-lite"/>
    </source>
</evidence>
<dbReference type="EMBL" id="JBBPBN010000041">
    <property type="protein sequence ID" value="KAK8998461.1"/>
    <property type="molecule type" value="Genomic_DNA"/>
</dbReference>
<proteinExistence type="predicted"/>
<evidence type="ECO:0000313" key="2">
    <source>
        <dbReference type="EMBL" id="KAK8998461.1"/>
    </source>
</evidence>
<protein>
    <submittedName>
        <fullName evidence="2">Uncharacterized protein</fullName>
    </submittedName>
</protein>
<sequence length="312" mass="34209">MKADYEEVRLPLNDASAETEDSGLNVSSHGKLLASYAAMATNRTHTDDGRGEDDQLEPDDIVVLDEDCIVESSGVFPTIKFSDRKNCRASGASAEPDHSTNNMHIDVSRRSESQSTDLYGPWMVVTNRRHRNTNHVVNDQAGMNGSGSGSRFEVLQNIVSTENIDMVQDDRVVSEEVSGGDTMMGGRNVDSVSRIMEQQPQVMRNVVYLESNPTRRQKNDSSGVGVGNHVAVSIVEPVANVRGDPRVKSGISVGHGGRFRKENVNKSPRIRMNVGHIESDWLDPDAVRGVVDMIEDDPGDNMAHEHQDSLVV</sequence>
<dbReference type="Proteomes" id="UP001396334">
    <property type="component" value="Unassembled WGS sequence"/>
</dbReference>
<gene>
    <name evidence="2" type="ORF">V6N11_083850</name>
</gene>
<comment type="caution">
    <text evidence="2">The sequence shown here is derived from an EMBL/GenBank/DDBJ whole genome shotgun (WGS) entry which is preliminary data.</text>
</comment>
<name>A0ABR2QD95_9ROSI</name>